<keyword evidence="2" id="KW-1185">Reference proteome</keyword>
<dbReference type="RefSeq" id="WP_381170500.1">
    <property type="nucleotide sequence ID" value="NZ_JBHSFK010000007.1"/>
</dbReference>
<comment type="caution">
    <text evidence="1">The sequence shown here is derived from an EMBL/GenBank/DDBJ whole genome shotgun (WGS) entry which is preliminary data.</text>
</comment>
<gene>
    <name evidence="1" type="ORF">ACFPIH_13730</name>
</gene>
<name>A0ABV9AL07_9ACTN</name>
<reference evidence="2" key="1">
    <citation type="journal article" date="2019" name="Int. J. Syst. Evol. Microbiol.">
        <title>The Global Catalogue of Microorganisms (GCM) 10K type strain sequencing project: providing services to taxonomists for standard genome sequencing and annotation.</title>
        <authorList>
            <consortium name="The Broad Institute Genomics Platform"/>
            <consortium name="The Broad Institute Genome Sequencing Center for Infectious Disease"/>
            <person name="Wu L."/>
            <person name="Ma J."/>
        </authorList>
    </citation>
    <scope>NUCLEOTIDE SEQUENCE [LARGE SCALE GENOMIC DNA]</scope>
    <source>
        <strain evidence="2">CGMCC 4.7177</strain>
    </source>
</reference>
<protein>
    <recommendedName>
        <fullName evidence="3">RsbT co-antagonist protein RsbRD N-terminal domain-containing protein</fullName>
    </recommendedName>
</protein>
<sequence length="174" mass="19556">MPDAYEVMLEAELNKAFDVWSGYLDARTGEDPEIRVRLRSFLERAGAAAAEGDSERARALIADMYDEAREAGLRWAPCLPRPCEADGQARDYAKDTLRQVLSLGLRDRLDHIAIFLSVTNRRIQAAPGLDEATRQDVRYITARAGMALDLAHATAASRELERLKEIARRWGVER</sequence>
<evidence type="ECO:0008006" key="3">
    <source>
        <dbReference type="Google" id="ProtNLM"/>
    </source>
</evidence>
<organism evidence="1 2">
    <name type="scientific">Streptomyces vulcanius</name>
    <dbReference type="NCBI Taxonomy" id="1441876"/>
    <lineage>
        <taxon>Bacteria</taxon>
        <taxon>Bacillati</taxon>
        <taxon>Actinomycetota</taxon>
        <taxon>Actinomycetes</taxon>
        <taxon>Kitasatosporales</taxon>
        <taxon>Streptomycetaceae</taxon>
        <taxon>Streptomyces</taxon>
    </lineage>
</organism>
<dbReference type="Proteomes" id="UP001595839">
    <property type="component" value="Unassembled WGS sequence"/>
</dbReference>
<proteinExistence type="predicted"/>
<evidence type="ECO:0000313" key="2">
    <source>
        <dbReference type="Proteomes" id="UP001595839"/>
    </source>
</evidence>
<evidence type="ECO:0000313" key="1">
    <source>
        <dbReference type="EMBL" id="MFC4500579.1"/>
    </source>
</evidence>
<dbReference type="EMBL" id="JBHSFK010000007">
    <property type="protein sequence ID" value="MFC4500579.1"/>
    <property type="molecule type" value="Genomic_DNA"/>
</dbReference>
<accession>A0ABV9AL07</accession>